<feature type="region of interest" description="Disordered" evidence="6">
    <location>
        <begin position="1"/>
        <end position="25"/>
    </location>
</feature>
<keyword evidence="9" id="KW-1185">Reference proteome</keyword>
<gene>
    <name evidence="8" type="primary">SPCC320.03</name>
    <name evidence="8" type="ORF">LCER1_G006898</name>
</gene>
<dbReference type="InterPro" id="IPR036864">
    <property type="entry name" value="Zn2-C6_fun-type_DNA-bd_sf"/>
</dbReference>
<dbReference type="Pfam" id="PF04082">
    <property type="entry name" value="Fungal_trans"/>
    <property type="match status" value="1"/>
</dbReference>
<feature type="compositionally biased region" description="Basic and acidic residues" evidence="6">
    <location>
        <begin position="70"/>
        <end position="81"/>
    </location>
</feature>
<dbReference type="PANTHER" id="PTHR31668">
    <property type="entry name" value="GLUCOSE TRANSPORT TRANSCRIPTION REGULATOR RGT1-RELATED-RELATED"/>
    <property type="match status" value="1"/>
</dbReference>
<dbReference type="PROSITE" id="PS00463">
    <property type="entry name" value="ZN2_CY6_FUNGAL_1"/>
    <property type="match status" value="1"/>
</dbReference>
<dbReference type="GO" id="GO:0006351">
    <property type="term" value="P:DNA-templated transcription"/>
    <property type="evidence" value="ECO:0007669"/>
    <property type="project" value="InterPro"/>
</dbReference>
<dbReference type="Gene3D" id="4.10.240.10">
    <property type="entry name" value="Zn(2)-C6 fungal-type DNA-binding domain"/>
    <property type="match status" value="1"/>
</dbReference>
<dbReference type="CDD" id="cd00067">
    <property type="entry name" value="GAL4"/>
    <property type="match status" value="1"/>
</dbReference>
<dbReference type="GO" id="GO:0000981">
    <property type="term" value="F:DNA-binding transcription factor activity, RNA polymerase II-specific"/>
    <property type="evidence" value="ECO:0007669"/>
    <property type="project" value="InterPro"/>
</dbReference>
<evidence type="ECO:0000256" key="5">
    <source>
        <dbReference type="ARBA" id="ARBA00023242"/>
    </source>
</evidence>
<accession>A0A7D8YYS3</accession>
<dbReference type="GO" id="GO:0003677">
    <property type="term" value="F:DNA binding"/>
    <property type="evidence" value="ECO:0007669"/>
    <property type="project" value="UniProtKB-KW"/>
</dbReference>
<evidence type="ECO:0000256" key="6">
    <source>
        <dbReference type="SAM" id="MobiDB-lite"/>
    </source>
</evidence>
<organism evidence="8 9">
    <name type="scientific">Lachnellula cervina</name>
    <dbReference type="NCBI Taxonomy" id="1316786"/>
    <lineage>
        <taxon>Eukaryota</taxon>
        <taxon>Fungi</taxon>
        <taxon>Dikarya</taxon>
        <taxon>Ascomycota</taxon>
        <taxon>Pezizomycotina</taxon>
        <taxon>Leotiomycetes</taxon>
        <taxon>Helotiales</taxon>
        <taxon>Lachnaceae</taxon>
        <taxon>Lachnellula</taxon>
    </lineage>
</organism>
<dbReference type="Proteomes" id="UP000481288">
    <property type="component" value="Unassembled WGS sequence"/>
</dbReference>
<evidence type="ECO:0000256" key="2">
    <source>
        <dbReference type="ARBA" id="ARBA00023015"/>
    </source>
</evidence>
<proteinExistence type="predicted"/>
<dbReference type="Pfam" id="PF00172">
    <property type="entry name" value="Zn_clus"/>
    <property type="match status" value="1"/>
</dbReference>
<evidence type="ECO:0000256" key="4">
    <source>
        <dbReference type="ARBA" id="ARBA00023163"/>
    </source>
</evidence>
<dbReference type="InterPro" id="IPR001138">
    <property type="entry name" value="Zn2Cys6_DnaBD"/>
</dbReference>
<evidence type="ECO:0000256" key="3">
    <source>
        <dbReference type="ARBA" id="ARBA00023125"/>
    </source>
</evidence>
<keyword evidence="1" id="KW-0479">Metal-binding</keyword>
<feature type="region of interest" description="Disordered" evidence="6">
    <location>
        <begin position="196"/>
        <end position="294"/>
    </location>
</feature>
<evidence type="ECO:0000259" key="7">
    <source>
        <dbReference type="PROSITE" id="PS50048"/>
    </source>
</evidence>
<protein>
    <submittedName>
        <fullName evidence="8">Putative transcriptional regulatory protein</fullName>
    </submittedName>
</protein>
<keyword evidence="5" id="KW-0539">Nucleus</keyword>
<evidence type="ECO:0000256" key="1">
    <source>
        <dbReference type="ARBA" id="ARBA00022723"/>
    </source>
</evidence>
<dbReference type="GO" id="GO:0008270">
    <property type="term" value="F:zinc ion binding"/>
    <property type="evidence" value="ECO:0007669"/>
    <property type="project" value="InterPro"/>
</dbReference>
<dbReference type="EMBL" id="QGMG01001009">
    <property type="protein sequence ID" value="TVY50777.1"/>
    <property type="molecule type" value="Genomic_DNA"/>
</dbReference>
<dbReference type="OrthoDB" id="5426978at2759"/>
<feature type="compositionally biased region" description="Polar residues" evidence="6">
    <location>
        <begin position="227"/>
        <end position="268"/>
    </location>
</feature>
<dbReference type="InterPro" id="IPR050797">
    <property type="entry name" value="Carb_Metab_Trans_Reg"/>
</dbReference>
<dbReference type="SMART" id="SM00906">
    <property type="entry name" value="Fungal_trans"/>
    <property type="match status" value="1"/>
</dbReference>
<feature type="domain" description="Zn(2)-C6 fungal-type" evidence="7">
    <location>
        <begin position="122"/>
        <end position="156"/>
    </location>
</feature>
<dbReference type="AlphaFoldDB" id="A0A7D8YYS3"/>
<reference evidence="8 9" key="1">
    <citation type="submission" date="2018-05" db="EMBL/GenBank/DDBJ databases">
        <title>Whole genome sequencing for identification of molecular markers to develop diagnostic detection tools for the regulated plant pathogen Lachnellula willkommii.</title>
        <authorList>
            <person name="Giroux E."/>
            <person name="Bilodeau G."/>
        </authorList>
    </citation>
    <scope>NUCLEOTIDE SEQUENCE [LARGE SCALE GENOMIC DNA]</scope>
    <source>
        <strain evidence="8 9">CBS 625.97</strain>
    </source>
</reference>
<dbReference type="SUPFAM" id="SSF57701">
    <property type="entry name" value="Zn2/Cys6 DNA-binding domain"/>
    <property type="match status" value="1"/>
</dbReference>
<keyword evidence="2" id="KW-0805">Transcription regulation</keyword>
<dbReference type="SMART" id="SM00066">
    <property type="entry name" value="GAL4"/>
    <property type="match status" value="1"/>
</dbReference>
<dbReference type="PROSITE" id="PS50048">
    <property type="entry name" value="ZN2_CY6_FUNGAL_2"/>
    <property type="match status" value="1"/>
</dbReference>
<dbReference type="CDD" id="cd12148">
    <property type="entry name" value="fungal_TF_MHR"/>
    <property type="match status" value="1"/>
</dbReference>
<evidence type="ECO:0000313" key="8">
    <source>
        <dbReference type="EMBL" id="TVY50777.1"/>
    </source>
</evidence>
<name>A0A7D8YYS3_9HELO</name>
<comment type="caution">
    <text evidence="8">The sequence shown here is derived from an EMBL/GenBank/DDBJ whole genome shotgun (WGS) entry which is preliminary data.</text>
</comment>
<evidence type="ECO:0000313" key="9">
    <source>
        <dbReference type="Proteomes" id="UP000481288"/>
    </source>
</evidence>
<feature type="region of interest" description="Disordered" evidence="6">
    <location>
        <begin position="41"/>
        <end position="116"/>
    </location>
</feature>
<dbReference type="PANTHER" id="PTHR31668:SF26">
    <property type="entry name" value="GLUCOSE TRANSPORT TRANSCRIPTION REGULATOR RGT1-RELATED"/>
    <property type="match status" value="1"/>
</dbReference>
<sequence length="740" mass="81478">MQSYPSPTALAADQGHPFYTSNQPLPVSAADELQLGAQISRNLAPMMHAGPGGPMAEAQGSRPQENLNHQFEHEHEQDPRRNNLQPLQHSPMGHMDHLGPQGQYSPTDGSVAPRKRSKVSRACDECRRKKIRCDATGEAGDEQCSNCRRTSARCQFSRVPMKRGPSKGYIKELAERLNHLEGAISQNDMSAVSNQFIGNANDPMRRPSDEFSPPPNADGTQRKRTHSSISGDFNTPYQNQRPPSWAQPQQEHARQFSQQSPAYATPQSGPMFREPNYSPNGLAPTPQWRNAPDLHRQSNSFENAVPLEQGQVDQSLELTDTIIDQYYNTIHPTYPILSLSHDRVRARLSSCPLPLKHAFHEALHAAVLTVSSPAHDSAAQQGIQKATQLVASFQFDNAAVRPASANLILLQTMMLLAIEAETHITNEHSGPSRSVWLGSAVGLAYSLKLHLQKRPEDLVETDPDSDDKIGRRVWLSLVIMDRWHASSTSSPNLIPDLSVVIYLEDQVLLGEAFYQLARLSVILGHFAGAALVFSDLTNPADPAIRLTGTLLRGEMERWRESFPQTSFPPSNLPLVHITYLHLRLLMELHHPDFELSGLLAAASNVVAQLTHNSDLISPITYQCTALAALVLIELAGHESTREEAETNLIILSQNRIAHSTWDQTIRDLISKKQSAAVPTAPLTASQNLQQLAELATATGEGRDSTASKESEKSATARYKDLRGAIRTGYLSYILGGESGL</sequence>
<keyword evidence="4" id="KW-0804">Transcription</keyword>
<dbReference type="InterPro" id="IPR007219">
    <property type="entry name" value="XnlR_reg_dom"/>
</dbReference>
<keyword evidence="3" id="KW-0238">DNA-binding</keyword>